<feature type="region of interest" description="Disordered" evidence="1">
    <location>
        <begin position="53"/>
        <end position="91"/>
    </location>
</feature>
<evidence type="ECO:0000313" key="2">
    <source>
        <dbReference type="EMBL" id="KNE71264.1"/>
    </source>
</evidence>
<reference evidence="3" key="2">
    <citation type="submission" date="2009-11" db="EMBL/GenBank/DDBJ databases">
        <title>The Genome Sequence of Allomyces macrogynus strain ATCC 38327.</title>
        <authorList>
            <consortium name="The Broad Institute Genome Sequencing Platform"/>
            <person name="Russ C."/>
            <person name="Cuomo C."/>
            <person name="Shea T."/>
            <person name="Young S.K."/>
            <person name="Zeng Q."/>
            <person name="Koehrsen M."/>
            <person name="Haas B."/>
            <person name="Borodovsky M."/>
            <person name="Guigo R."/>
            <person name="Alvarado L."/>
            <person name="Berlin A."/>
            <person name="Borenstein D."/>
            <person name="Chen Z."/>
            <person name="Engels R."/>
            <person name="Freedman E."/>
            <person name="Gellesch M."/>
            <person name="Goldberg J."/>
            <person name="Griggs A."/>
            <person name="Gujja S."/>
            <person name="Heiman D."/>
            <person name="Hepburn T."/>
            <person name="Howarth C."/>
            <person name="Jen D."/>
            <person name="Larson L."/>
            <person name="Lewis B."/>
            <person name="Mehta T."/>
            <person name="Park D."/>
            <person name="Pearson M."/>
            <person name="Roberts A."/>
            <person name="Saif S."/>
            <person name="Shenoy N."/>
            <person name="Sisk P."/>
            <person name="Stolte C."/>
            <person name="Sykes S."/>
            <person name="Walk T."/>
            <person name="White J."/>
            <person name="Yandava C."/>
            <person name="Burger G."/>
            <person name="Gray M.W."/>
            <person name="Holland P.W.H."/>
            <person name="King N."/>
            <person name="Lang F.B.F."/>
            <person name="Roger A.J."/>
            <person name="Ruiz-Trillo I."/>
            <person name="Lander E."/>
            <person name="Nusbaum C."/>
        </authorList>
    </citation>
    <scope>NUCLEOTIDE SEQUENCE [LARGE SCALE GENOMIC DNA]</scope>
    <source>
        <strain evidence="3">ATCC 38327</strain>
    </source>
</reference>
<organism evidence="2 3">
    <name type="scientific">Allomyces macrogynus (strain ATCC 38327)</name>
    <name type="common">Allomyces javanicus var. macrogynus</name>
    <dbReference type="NCBI Taxonomy" id="578462"/>
    <lineage>
        <taxon>Eukaryota</taxon>
        <taxon>Fungi</taxon>
        <taxon>Fungi incertae sedis</taxon>
        <taxon>Blastocladiomycota</taxon>
        <taxon>Blastocladiomycetes</taxon>
        <taxon>Blastocladiales</taxon>
        <taxon>Blastocladiaceae</taxon>
        <taxon>Allomyces</taxon>
    </lineage>
</organism>
<evidence type="ECO:0000313" key="3">
    <source>
        <dbReference type="Proteomes" id="UP000054350"/>
    </source>
</evidence>
<protein>
    <submittedName>
        <fullName evidence="2">Uncharacterized protein</fullName>
    </submittedName>
</protein>
<sequence>MPNPYDPYGAAAMMGPPAPGFMMRPAFGPMSAPGSPLNKPGAFMYGPMAGMPMPSASGRAHGARPGPQGGNGHEHGARTSAAGSSAAEPPT</sequence>
<feature type="compositionally biased region" description="Low complexity" evidence="1">
    <location>
        <begin position="80"/>
        <end position="91"/>
    </location>
</feature>
<accession>A0A0L0T9M3</accession>
<evidence type="ECO:0000256" key="1">
    <source>
        <dbReference type="SAM" id="MobiDB-lite"/>
    </source>
</evidence>
<name>A0A0L0T9M3_ALLM3</name>
<dbReference type="Proteomes" id="UP000054350">
    <property type="component" value="Unassembled WGS sequence"/>
</dbReference>
<gene>
    <name evidence="2" type="ORF">AMAG_15507</name>
</gene>
<proteinExistence type="predicted"/>
<reference evidence="2 3" key="1">
    <citation type="submission" date="2009-11" db="EMBL/GenBank/DDBJ databases">
        <title>Annotation of Allomyces macrogynus ATCC 38327.</title>
        <authorList>
            <consortium name="The Broad Institute Genome Sequencing Platform"/>
            <person name="Russ C."/>
            <person name="Cuomo C."/>
            <person name="Burger G."/>
            <person name="Gray M.W."/>
            <person name="Holland P.W.H."/>
            <person name="King N."/>
            <person name="Lang F.B.F."/>
            <person name="Roger A.J."/>
            <person name="Ruiz-Trillo I."/>
            <person name="Young S.K."/>
            <person name="Zeng Q."/>
            <person name="Gargeya S."/>
            <person name="Fitzgerald M."/>
            <person name="Haas B."/>
            <person name="Abouelleil A."/>
            <person name="Alvarado L."/>
            <person name="Arachchi H.M."/>
            <person name="Berlin A."/>
            <person name="Chapman S.B."/>
            <person name="Gearin G."/>
            <person name="Goldberg J."/>
            <person name="Griggs A."/>
            <person name="Gujja S."/>
            <person name="Hansen M."/>
            <person name="Heiman D."/>
            <person name="Howarth C."/>
            <person name="Larimer J."/>
            <person name="Lui A."/>
            <person name="MacDonald P.J.P."/>
            <person name="McCowen C."/>
            <person name="Montmayeur A."/>
            <person name="Murphy C."/>
            <person name="Neiman D."/>
            <person name="Pearson M."/>
            <person name="Priest M."/>
            <person name="Roberts A."/>
            <person name="Saif S."/>
            <person name="Shea T."/>
            <person name="Sisk P."/>
            <person name="Stolte C."/>
            <person name="Sykes S."/>
            <person name="Wortman J."/>
            <person name="Nusbaum C."/>
            <person name="Birren B."/>
        </authorList>
    </citation>
    <scope>NUCLEOTIDE SEQUENCE [LARGE SCALE GENOMIC DNA]</scope>
    <source>
        <strain evidence="2 3">ATCC 38327</strain>
    </source>
</reference>
<dbReference type="VEuPathDB" id="FungiDB:AMAG_15507"/>
<dbReference type="AlphaFoldDB" id="A0A0L0T9M3"/>
<dbReference type="EMBL" id="GG745371">
    <property type="protein sequence ID" value="KNE71264.1"/>
    <property type="molecule type" value="Genomic_DNA"/>
</dbReference>
<keyword evidence="3" id="KW-1185">Reference proteome</keyword>